<feature type="region of interest" description="Disordered" evidence="4">
    <location>
        <begin position="24"/>
        <end position="46"/>
    </location>
</feature>
<dbReference type="InterPro" id="IPR036457">
    <property type="entry name" value="PPM-type-like_dom_sf"/>
</dbReference>
<dbReference type="PANTHER" id="PTHR12320:SF60">
    <property type="entry name" value="PROTEIN PHOSPHATASE 2C 26-RELATED"/>
    <property type="match status" value="1"/>
</dbReference>
<keyword evidence="3" id="KW-0460">Magnesium</keyword>
<gene>
    <name evidence="6" type="ORF">SI7747_12015685</name>
</gene>
<dbReference type="EMBL" id="LR743599">
    <property type="protein sequence ID" value="CAA2630047.1"/>
    <property type="molecule type" value="Genomic_DNA"/>
</dbReference>
<dbReference type="AlphaFoldDB" id="A0A7I8JGM8"/>
<dbReference type="Proteomes" id="UP001189122">
    <property type="component" value="Unassembled WGS sequence"/>
</dbReference>
<dbReference type="PANTHER" id="PTHR12320">
    <property type="entry name" value="PROTEIN PHOSPHATASE 2C"/>
    <property type="match status" value="1"/>
</dbReference>
<keyword evidence="3" id="KW-0464">Manganese</keyword>
<comment type="catalytic activity">
    <reaction evidence="2 3">
        <text>O-phospho-L-threonyl-[protein] + H2O = L-threonyl-[protein] + phosphate</text>
        <dbReference type="Rhea" id="RHEA:47004"/>
        <dbReference type="Rhea" id="RHEA-COMP:11060"/>
        <dbReference type="Rhea" id="RHEA-COMP:11605"/>
        <dbReference type="ChEBI" id="CHEBI:15377"/>
        <dbReference type="ChEBI" id="CHEBI:30013"/>
        <dbReference type="ChEBI" id="CHEBI:43474"/>
        <dbReference type="ChEBI" id="CHEBI:61977"/>
        <dbReference type="EC" id="3.1.3.16"/>
    </reaction>
</comment>
<name>A0A7I8JGM8_SPIIN</name>
<evidence type="ECO:0000256" key="4">
    <source>
        <dbReference type="SAM" id="MobiDB-lite"/>
    </source>
</evidence>
<organism evidence="6">
    <name type="scientific">Spirodela intermedia</name>
    <name type="common">Intermediate duckweed</name>
    <dbReference type="NCBI Taxonomy" id="51605"/>
    <lineage>
        <taxon>Eukaryota</taxon>
        <taxon>Viridiplantae</taxon>
        <taxon>Streptophyta</taxon>
        <taxon>Embryophyta</taxon>
        <taxon>Tracheophyta</taxon>
        <taxon>Spermatophyta</taxon>
        <taxon>Magnoliopsida</taxon>
        <taxon>Liliopsida</taxon>
        <taxon>Araceae</taxon>
        <taxon>Lemnoideae</taxon>
        <taxon>Spirodela</taxon>
    </lineage>
</organism>
<keyword evidence="7" id="KW-1185">Reference proteome</keyword>
<evidence type="ECO:0000256" key="2">
    <source>
        <dbReference type="ARBA" id="ARBA00048336"/>
    </source>
</evidence>
<accession>A0A7I8JGM8</accession>
<feature type="domain" description="PPM-type phosphatase" evidence="5">
    <location>
        <begin position="60"/>
        <end position="304"/>
    </location>
</feature>
<evidence type="ECO:0000259" key="5">
    <source>
        <dbReference type="PROSITE" id="PS51746"/>
    </source>
</evidence>
<dbReference type="GO" id="GO:0004722">
    <property type="term" value="F:protein serine/threonine phosphatase activity"/>
    <property type="evidence" value="ECO:0007669"/>
    <property type="project" value="UniProtKB-EC"/>
</dbReference>
<dbReference type="Gene3D" id="3.60.40.10">
    <property type="entry name" value="PPM-type phosphatase domain"/>
    <property type="match status" value="1"/>
</dbReference>
<dbReference type="EMBL" id="CACRZD030000012">
    <property type="protein sequence ID" value="CAA6669290.1"/>
    <property type="molecule type" value="Genomic_DNA"/>
</dbReference>
<dbReference type="InterPro" id="IPR039123">
    <property type="entry name" value="PPTC7"/>
</dbReference>
<dbReference type="SMART" id="SM00332">
    <property type="entry name" value="PP2Cc"/>
    <property type="match status" value="1"/>
</dbReference>
<keyword evidence="3" id="KW-0904">Protein phosphatase</keyword>
<keyword evidence="3" id="KW-0378">Hydrolase</keyword>
<dbReference type="EC" id="3.1.3.16" evidence="3"/>
<comment type="similarity">
    <text evidence="3">Belongs to the PP2C family.</text>
</comment>
<comment type="catalytic activity">
    <reaction evidence="1 3">
        <text>O-phospho-L-seryl-[protein] + H2O = L-seryl-[protein] + phosphate</text>
        <dbReference type="Rhea" id="RHEA:20629"/>
        <dbReference type="Rhea" id="RHEA-COMP:9863"/>
        <dbReference type="Rhea" id="RHEA-COMP:11604"/>
        <dbReference type="ChEBI" id="CHEBI:15377"/>
        <dbReference type="ChEBI" id="CHEBI:29999"/>
        <dbReference type="ChEBI" id="CHEBI:43474"/>
        <dbReference type="ChEBI" id="CHEBI:83421"/>
        <dbReference type="EC" id="3.1.3.16"/>
    </reaction>
</comment>
<sequence length="354" mass="37272">MASPVLKTSVSLSLLQRLLSPRPLKLSTSPTLPPRRRSAPAPATAGSLTVRSEVSFATGAHLIPHPKKVGRGGEDAFFVKNSHNGGVLGVADGVSGWAERNVDPSLFSKELMAHASSLAEDEEVSNDPQILLGKAHAATSSRGSATAIIAVLEKDGTLKIANVGDCGLRVIRKGRVIFCTSPLEHYFDCPFQLSSEALTQTYSDAVVCSVRLTVGDTVVVGSDGLFDNVFDQEIVSIVSASDDVVDAAKALADLASKHSLDSGFDSPYSLEARTRGFDVPAWKKVLGGKLTGMPDDITVIVGRDLSIVDLGFQTMPRSLSSTHQALISSGSIAAAAAKNFTDKFTGLLKKFLVP</sequence>
<dbReference type="GO" id="GO:0046872">
    <property type="term" value="F:metal ion binding"/>
    <property type="evidence" value="ECO:0007669"/>
    <property type="project" value="UniProtKB-UniRule"/>
</dbReference>
<evidence type="ECO:0000313" key="6">
    <source>
        <dbReference type="EMBL" id="CAA2630047.1"/>
    </source>
</evidence>
<reference evidence="6 7" key="1">
    <citation type="submission" date="2019-12" db="EMBL/GenBank/DDBJ databases">
        <authorList>
            <person name="Scholz U."/>
            <person name="Mascher M."/>
            <person name="Fiebig A."/>
        </authorList>
    </citation>
    <scope>NUCLEOTIDE SEQUENCE</scope>
</reference>
<keyword evidence="3" id="KW-0479">Metal-binding</keyword>
<evidence type="ECO:0000256" key="1">
    <source>
        <dbReference type="ARBA" id="ARBA00047761"/>
    </source>
</evidence>
<dbReference type="GO" id="GO:0009507">
    <property type="term" value="C:chloroplast"/>
    <property type="evidence" value="ECO:0007669"/>
    <property type="project" value="TreeGrafter"/>
</dbReference>
<evidence type="ECO:0000313" key="7">
    <source>
        <dbReference type="Proteomes" id="UP001189122"/>
    </source>
</evidence>
<dbReference type="InterPro" id="IPR001932">
    <property type="entry name" value="PPM-type_phosphatase-like_dom"/>
</dbReference>
<dbReference type="SUPFAM" id="SSF81606">
    <property type="entry name" value="PP2C-like"/>
    <property type="match status" value="1"/>
</dbReference>
<proteinExistence type="inferred from homology"/>
<evidence type="ECO:0000256" key="3">
    <source>
        <dbReference type="RuleBase" id="RU366020"/>
    </source>
</evidence>
<dbReference type="SMART" id="SM00331">
    <property type="entry name" value="PP2C_SIG"/>
    <property type="match status" value="1"/>
</dbReference>
<dbReference type="PROSITE" id="PS51746">
    <property type="entry name" value="PPM_2"/>
    <property type="match status" value="1"/>
</dbReference>
<comment type="cofactor">
    <cofactor evidence="3">
        <name>Mg(2+)</name>
        <dbReference type="ChEBI" id="CHEBI:18420"/>
    </cofactor>
</comment>
<comment type="cofactor">
    <cofactor evidence="3">
        <name>Mn(2+)</name>
        <dbReference type="ChEBI" id="CHEBI:29035"/>
    </cofactor>
</comment>
<protein>
    <recommendedName>
        <fullName evidence="3">Protein phosphatase</fullName>
        <ecNumber evidence="3">3.1.3.16</ecNumber>
    </recommendedName>
</protein>